<evidence type="ECO:0000256" key="2">
    <source>
        <dbReference type="ARBA" id="ARBA00006671"/>
    </source>
</evidence>
<dbReference type="PANTHER" id="PTHR33420">
    <property type="entry name" value="FIMBRIAL SUBUNIT ELFA-RELATED"/>
    <property type="match status" value="1"/>
</dbReference>
<evidence type="ECO:0000313" key="6">
    <source>
        <dbReference type="EMBL" id="AAK09052.1"/>
    </source>
</evidence>
<proteinExistence type="inferred from homology"/>
<dbReference type="GO" id="GO:0043709">
    <property type="term" value="P:cell adhesion involved in single-species biofilm formation"/>
    <property type="evidence" value="ECO:0007669"/>
    <property type="project" value="TreeGrafter"/>
</dbReference>
<keyword evidence="3" id="KW-0732">Signal</keyword>
<gene>
    <name evidence="6" type="primary">cswF</name>
</gene>
<dbReference type="GO" id="GO:0009289">
    <property type="term" value="C:pilus"/>
    <property type="evidence" value="ECO:0007669"/>
    <property type="project" value="UniProtKB-SubCell"/>
</dbReference>
<dbReference type="InterPro" id="IPR036937">
    <property type="entry name" value="Adhesion_dom_fimbrial_sf"/>
</dbReference>
<reference evidence="6" key="1">
    <citation type="submission" date="2000-10" db="EMBL/GenBank/DDBJ databases">
        <title>The organization of the enterotoxigenic Escherichia coli CS12 gene cluster is identical to that of the 987P gene cluster.</title>
        <authorList>
            <person name="Steinsland H."/>
            <person name="Gaastra W."/>
            <person name="Valvatne H."/>
            <person name="Sommerfelt H."/>
        </authorList>
    </citation>
    <scope>NUCLEOTIDE SEQUENCE</scope>
    <source>
        <strain evidence="6">350C1</strain>
    </source>
</reference>
<dbReference type="SUPFAM" id="SSF49401">
    <property type="entry name" value="Bacterial adhesins"/>
    <property type="match status" value="1"/>
</dbReference>
<dbReference type="Pfam" id="PF00419">
    <property type="entry name" value="Fimbrial"/>
    <property type="match status" value="1"/>
</dbReference>
<name>Q9ALK7_ECOLX</name>
<organism evidence="6">
    <name type="scientific">Escherichia coli</name>
    <dbReference type="NCBI Taxonomy" id="562"/>
    <lineage>
        <taxon>Bacteria</taxon>
        <taxon>Pseudomonadati</taxon>
        <taxon>Pseudomonadota</taxon>
        <taxon>Gammaproteobacteria</taxon>
        <taxon>Enterobacterales</taxon>
        <taxon>Enterobacteriaceae</taxon>
        <taxon>Escherichia</taxon>
    </lineage>
</organism>
<comment type="similarity">
    <text evidence="2">Belongs to the fimbrial protein family.</text>
</comment>
<evidence type="ECO:0000259" key="5">
    <source>
        <dbReference type="Pfam" id="PF00419"/>
    </source>
</evidence>
<accession>Q9ALK7</accession>
<evidence type="ECO:0000256" key="4">
    <source>
        <dbReference type="ARBA" id="ARBA00023263"/>
    </source>
</evidence>
<dbReference type="EMBL" id="AY009096">
    <property type="protein sequence ID" value="AAK09052.1"/>
    <property type="molecule type" value="Genomic_DNA"/>
</dbReference>
<evidence type="ECO:0000256" key="3">
    <source>
        <dbReference type="ARBA" id="ARBA00022729"/>
    </source>
</evidence>
<dbReference type="Gene3D" id="2.60.40.1090">
    <property type="entry name" value="Fimbrial-type adhesion domain"/>
    <property type="match status" value="1"/>
</dbReference>
<dbReference type="PANTHER" id="PTHR33420:SF3">
    <property type="entry name" value="FIMBRIAL SUBUNIT ELFA"/>
    <property type="match status" value="1"/>
</dbReference>
<protein>
    <submittedName>
        <fullName evidence="6">CS12 fimbria minor subunit protein</fullName>
    </submittedName>
</protein>
<comment type="subcellular location">
    <subcellularLocation>
        <location evidence="1">Fimbrium</location>
    </subcellularLocation>
</comment>
<feature type="domain" description="Fimbrial-type adhesion" evidence="5">
    <location>
        <begin position="30"/>
        <end position="156"/>
    </location>
</feature>
<evidence type="ECO:0000256" key="1">
    <source>
        <dbReference type="ARBA" id="ARBA00004561"/>
    </source>
</evidence>
<dbReference type="InterPro" id="IPR008966">
    <property type="entry name" value="Adhesion_dom_sf"/>
</dbReference>
<dbReference type="InterPro" id="IPR000259">
    <property type="entry name" value="Adhesion_dom_fimbrial"/>
</dbReference>
<keyword evidence="4" id="KW-0281">Fimbrium</keyword>
<dbReference type="InterPro" id="IPR050263">
    <property type="entry name" value="Bact_Fimbrial_Adh_Pro"/>
</dbReference>
<sequence>MLKRISCIIFVFFSGLIYAAEITNQIELSVKVNISKPMCKLNSGTQTIDFGDFDVLDIITENRKLNGHATFKFTECSSVKNMKIKFKQAGQNPALDIVNNYIPNSKGDRMAKGVAVKLLDDKKQEIQLNKEMNVIVEESLTFKDLTLNAQVISINKDGEGVSPGLLQTAIGMEISYE</sequence>
<dbReference type="AlphaFoldDB" id="Q9ALK7"/>